<dbReference type="Gene3D" id="3.30.1330.30">
    <property type="match status" value="1"/>
</dbReference>
<comment type="caution">
    <text evidence="2">The sequence shown here is derived from an EMBL/GenBank/DDBJ whole genome shotgun (WGS) entry which is preliminary data.</text>
</comment>
<evidence type="ECO:0000313" key="3">
    <source>
        <dbReference type="Proteomes" id="UP001595882"/>
    </source>
</evidence>
<feature type="domain" description="Ribosomal protein eL8/eL30/eS12/Gadd45" evidence="1">
    <location>
        <begin position="11"/>
        <end position="96"/>
    </location>
</feature>
<protein>
    <submittedName>
        <fullName evidence="2">L7Ae/L30e/S12e/Gadd45 family ribosomal protein</fullName>
    </submittedName>
</protein>
<dbReference type="SUPFAM" id="SSF55315">
    <property type="entry name" value="L30e-like"/>
    <property type="match status" value="1"/>
</dbReference>
<keyword evidence="3" id="KW-1185">Reference proteome</keyword>
<reference evidence="3" key="1">
    <citation type="journal article" date="2019" name="Int. J. Syst. Evol. Microbiol.">
        <title>The Global Catalogue of Microorganisms (GCM) 10K type strain sequencing project: providing services to taxonomists for standard genome sequencing and annotation.</title>
        <authorList>
            <consortium name="The Broad Institute Genomics Platform"/>
            <consortium name="The Broad Institute Genome Sequencing Center for Infectious Disease"/>
            <person name="Wu L."/>
            <person name="Ma J."/>
        </authorList>
    </citation>
    <scope>NUCLEOTIDE SEQUENCE [LARGE SCALE GENOMIC DNA]</scope>
    <source>
        <strain evidence="3">CCUG 37865</strain>
    </source>
</reference>
<dbReference type="InterPro" id="IPR029064">
    <property type="entry name" value="Ribosomal_eL30-like_sf"/>
</dbReference>
<evidence type="ECO:0000313" key="2">
    <source>
        <dbReference type="EMBL" id="MFC4404538.1"/>
    </source>
</evidence>
<dbReference type="GO" id="GO:0005840">
    <property type="term" value="C:ribosome"/>
    <property type="evidence" value="ECO:0007669"/>
    <property type="project" value="UniProtKB-KW"/>
</dbReference>
<dbReference type="RefSeq" id="WP_390253296.1">
    <property type="nucleotide sequence ID" value="NZ_JBHSDT010000008.1"/>
</dbReference>
<keyword evidence="2" id="KW-0687">Ribonucleoprotein</keyword>
<keyword evidence="2" id="KW-0689">Ribosomal protein</keyword>
<accession>A0ABV8WZI9</accession>
<evidence type="ECO:0000259" key="1">
    <source>
        <dbReference type="Pfam" id="PF01248"/>
    </source>
</evidence>
<dbReference type="Proteomes" id="UP001595882">
    <property type="component" value="Unassembled WGS sequence"/>
</dbReference>
<proteinExistence type="predicted"/>
<organism evidence="2 3">
    <name type="scientific">Gracilibacillus xinjiangensis</name>
    <dbReference type="NCBI Taxonomy" id="1193282"/>
    <lineage>
        <taxon>Bacteria</taxon>
        <taxon>Bacillati</taxon>
        <taxon>Bacillota</taxon>
        <taxon>Bacilli</taxon>
        <taxon>Bacillales</taxon>
        <taxon>Bacillaceae</taxon>
        <taxon>Gracilibacillus</taxon>
    </lineage>
</organism>
<gene>
    <name evidence="2" type="ORF">ACFOY7_15840</name>
</gene>
<sequence length="106" mass="11979">MNESKNYLNILGLATRAGKCTFGEEQIIKEIQANRSRIVLIANDIGDQTKKKLTDKCKYYHVPYFFIDDRETLSQAIGKIGRVAVSVNEQGFAKKLNELLSNINRG</sequence>
<dbReference type="InterPro" id="IPR004038">
    <property type="entry name" value="Ribosomal_eL8/eL30/eS12/Gad45"/>
</dbReference>
<dbReference type="EMBL" id="JBHSDT010000008">
    <property type="protein sequence ID" value="MFC4404538.1"/>
    <property type="molecule type" value="Genomic_DNA"/>
</dbReference>
<name>A0ABV8WZI9_9BACI</name>
<dbReference type="Pfam" id="PF01248">
    <property type="entry name" value="Ribosomal_L7Ae"/>
    <property type="match status" value="1"/>
</dbReference>